<name>A0A8H7VJT0_9FUNG</name>
<accession>A0A8H7VJT0</accession>
<evidence type="ECO:0000259" key="7">
    <source>
        <dbReference type="PROSITE" id="PS51294"/>
    </source>
</evidence>
<evidence type="ECO:0000259" key="6">
    <source>
        <dbReference type="PROSITE" id="PS50090"/>
    </source>
</evidence>
<dbReference type="Pfam" id="PF00249">
    <property type="entry name" value="Myb_DNA-binding"/>
    <property type="match status" value="1"/>
</dbReference>
<dbReference type="PANTHER" id="PTHR46621">
    <property type="entry name" value="SNRNA-ACTIVATING PROTEIN COMPLEX SUBUNIT 4"/>
    <property type="match status" value="1"/>
</dbReference>
<dbReference type="Proteomes" id="UP000646827">
    <property type="component" value="Unassembled WGS sequence"/>
</dbReference>
<evidence type="ECO:0000313" key="9">
    <source>
        <dbReference type="Proteomes" id="UP000646827"/>
    </source>
</evidence>
<dbReference type="GO" id="GO:0000978">
    <property type="term" value="F:RNA polymerase II cis-regulatory region sequence-specific DNA binding"/>
    <property type="evidence" value="ECO:0007669"/>
    <property type="project" value="TreeGrafter"/>
</dbReference>
<evidence type="ECO:0000313" key="8">
    <source>
        <dbReference type="EMBL" id="KAG2217149.1"/>
    </source>
</evidence>
<feature type="domain" description="HTH myb-type" evidence="7">
    <location>
        <begin position="149"/>
        <end position="204"/>
    </location>
</feature>
<evidence type="ECO:0000256" key="4">
    <source>
        <dbReference type="ARBA" id="ARBA00023242"/>
    </source>
</evidence>
<sequence length="339" mass="40065">MNIIQTSFHNSGHIQWSAIIRRTFTISTIQYNKKTTTDNVITSVARTRRIWTDEESDRLINLVETMGPKWTQISRTLDRPPSVVYNRYKHLTDTTEFHGPWTEVELNSLREATKGQTDVDRIDWNKVRLQLPRLRPISIIRLTYKHSVDPKIRHGRWSEKEVERLQWLVKLYGTDNWDAVADALGTRTKRQTLERWRWQQAGGLKKGRFTKEEDDAIIRAVEEHGVNFAKVKKAIGSERTARNISQHYRYALCPSTDRSPWSEEEENRMYDLCTKYKHDMNKVKAIMKGNRSPKDMWNHYYKVQKQRRDIEKQGKQEQEKSSTTTTTTIKSESKPTEKK</sequence>
<feature type="domain" description="Myb-like" evidence="6">
    <location>
        <begin position="43"/>
        <end position="92"/>
    </location>
</feature>
<dbReference type="PROSITE" id="PS50090">
    <property type="entry name" value="MYB_LIKE"/>
    <property type="match status" value="2"/>
</dbReference>
<feature type="domain" description="HTH myb-type" evidence="7">
    <location>
        <begin position="205"/>
        <end position="256"/>
    </location>
</feature>
<feature type="region of interest" description="Disordered" evidence="5">
    <location>
        <begin position="306"/>
        <end position="339"/>
    </location>
</feature>
<dbReference type="InterPro" id="IPR051575">
    <property type="entry name" value="Myb-like_DNA-bd"/>
</dbReference>
<dbReference type="OrthoDB" id="2143914at2759"/>
<dbReference type="PROSITE" id="PS51294">
    <property type="entry name" value="HTH_MYB"/>
    <property type="match status" value="3"/>
</dbReference>
<keyword evidence="1" id="KW-0805">Transcription regulation</keyword>
<evidence type="ECO:0000256" key="1">
    <source>
        <dbReference type="ARBA" id="ARBA00023015"/>
    </source>
</evidence>
<evidence type="ECO:0000256" key="2">
    <source>
        <dbReference type="ARBA" id="ARBA00023125"/>
    </source>
</evidence>
<feature type="domain" description="HTH myb-type" evidence="7">
    <location>
        <begin position="43"/>
        <end position="96"/>
    </location>
</feature>
<dbReference type="GO" id="GO:0001006">
    <property type="term" value="F:RNA polymerase III type 3 promoter sequence-specific DNA binding"/>
    <property type="evidence" value="ECO:0007669"/>
    <property type="project" value="TreeGrafter"/>
</dbReference>
<keyword evidence="4" id="KW-0539">Nucleus</keyword>
<keyword evidence="2" id="KW-0238">DNA-binding</keyword>
<dbReference type="SUPFAM" id="SSF46689">
    <property type="entry name" value="Homeodomain-like"/>
    <property type="match status" value="3"/>
</dbReference>
<comment type="caution">
    <text evidence="8">The sequence shown here is derived from an EMBL/GenBank/DDBJ whole genome shotgun (WGS) entry which is preliminary data.</text>
</comment>
<keyword evidence="3" id="KW-0804">Transcription</keyword>
<keyword evidence="9" id="KW-1185">Reference proteome</keyword>
<dbReference type="InterPro" id="IPR017930">
    <property type="entry name" value="Myb_dom"/>
</dbReference>
<dbReference type="GO" id="GO:0019185">
    <property type="term" value="C:snRNA-activating protein complex"/>
    <property type="evidence" value="ECO:0007669"/>
    <property type="project" value="TreeGrafter"/>
</dbReference>
<organism evidence="8 9">
    <name type="scientific">Circinella minor</name>
    <dbReference type="NCBI Taxonomy" id="1195481"/>
    <lineage>
        <taxon>Eukaryota</taxon>
        <taxon>Fungi</taxon>
        <taxon>Fungi incertae sedis</taxon>
        <taxon>Mucoromycota</taxon>
        <taxon>Mucoromycotina</taxon>
        <taxon>Mucoromycetes</taxon>
        <taxon>Mucorales</taxon>
        <taxon>Lichtheimiaceae</taxon>
        <taxon>Circinella</taxon>
    </lineage>
</organism>
<feature type="domain" description="Myb-like" evidence="6">
    <location>
        <begin position="149"/>
        <end position="197"/>
    </location>
</feature>
<reference evidence="8 9" key="1">
    <citation type="submission" date="2020-12" db="EMBL/GenBank/DDBJ databases">
        <title>Metabolic potential, ecology and presence of endohyphal bacteria is reflected in genomic diversity of Mucoromycotina.</title>
        <authorList>
            <person name="Muszewska A."/>
            <person name="Okrasinska A."/>
            <person name="Steczkiewicz K."/>
            <person name="Drgas O."/>
            <person name="Orlowska M."/>
            <person name="Perlinska-Lenart U."/>
            <person name="Aleksandrzak-Piekarczyk T."/>
            <person name="Szatraj K."/>
            <person name="Zielenkiewicz U."/>
            <person name="Pilsyk S."/>
            <person name="Malc E."/>
            <person name="Mieczkowski P."/>
            <person name="Kruszewska J.S."/>
            <person name="Biernat P."/>
            <person name="Pawlowska J."/>
        </authorList>
    </citation>
    <scope>NUCLEOTIDE SEQUENCE [LARGE SCALE GENOMIC DNA]</scope>
    <source>
        <strain evidence="8 9">CBS 142.35</strain>
    </source>
</reference>
<dbReference type="InterPro" id="IPR001005">
    <property type="entry name" value="SANT/Myb"/>
</dbReference>
<dbReference type="GO" id="GO:0042795">
    <property type="term" value="P:snRNA transcription by RNA polymerase II"/>
    <property type="evidence" value="ECO:0007669"/>
    <property type="project" value="TreeGrafter"/>
</dbReference>
<evidence type="ECO:0000256" key="5">
    <source>
        <dbReference type="SAM" id="MobiDB-lite"/>
    </source>
</evidence>
<dbReference type="GO" id="GO:0042796">
    <property type="term" value="P:snRNA transcription by RNA polymerase III"/>
    <property type="evidence" value="ECO:0007669"/>
    <property type="project" value="TreeGrafter"/>
</dbReference>
<dbReference type="EMBL" id="JAEPRB010000322">
    <property type="protein sequence ID" value="KAG2217149.1"/>
    <property type="molecule type" value="Genomic_DNA"/>
</dbReference>
<feature type="compositionally biased region" description="Basic and acidic residues" evidence="5">
    <location>
        <begin position="306"/>
        <end position="320"/>
    </location>
</feature>
<dbReference type="InterPro" id="IPR009057">
    <property type="entry name" value="Homeodomain-like_sf"/>
</dbReference>
<dbReference type="Pfam" id="PF13921">
    <property type="entry name" value="Myb_DNA-bind_6"/>
    <property type="match status" value="2"/>
</dbReference>
<dbReference type="CDD" id="cd00167">
    <property type="entry name" value="SANT"/>
    <property type="match status" value="2"/>
</dbReference>
<dbReference type="PANTHER" id="PTHR46621:SF1">
    <property type="entry name" value="SNRNA-ACTIVATING PROTEIN COMPLEX SUBUNIT 4"/>
    <property type="match status" value="1"/>
</dbReference>
<evidence type="ECO:0000256" key="3">
    <source>
        <dbReference type="ARBA" id="ARBA00023163"/>
    </source>
</evidence>
<dbReference type="Gene3D" id="1.10.10.60">
    <property type="entry name" value="Homeodomain-like"/>
    <property type="match status" value="4"/>
</dbReference>
<dbReference type="SMART" id="SM00717">
    <property type="entry name" value="SANT"/>
    <property type="match status" value="5"/>
</dbReference>
<dbReference type="AlphaFoldDB" id="A0A8H7VJT0"/>
<proteinExistence type="predicted"/>
<protein>
    <submittedName>
        <fullName evidence="8">Uncharacterized protein</fullName>
    </submittedName>
</protein>
<gene>
    <name evidence="8" type="ORF">INT45_011324</name>
</gene>
<feature type="compositionally biased region" description="Low complexity" evidence="5">
    <location>
        <begin position="321"/>
        <end position="330"/>
    </location>
</feature>